<reference evidence="1 2" key="1">
    <citation type="submission" date="2019-12" db="EMBL/GenBank/DDBJ databases">
        <title>A genome sequence resource for the geographically widespread anthracnose pathogen Colletotrichum asianum.</title>
        <authorList>
            <person name="Meng Y."/>
        </authorList>
    </citation>
    <scope>NUCLEOTIDE SEQUENCE [LARGE SCALE GENOMIC DNA]</scope>
    <source>
        <strain evidence="1 2">ICMP 18580</strain>
    </source>
</reference>
<name>A0A8H3WCQ4_9PEZI</name>
<sequence length="252" mass="28832">MGSIPGLDHSTAHLLVRSELEQILFSDKLPRRTKDQLEDRLSYYMGCGESFGSRMSREEAVATQDTLLLTGSVKFADLPKIFLIGDIVYTADRTPLKDTLFEQCWVAVDCELVTTNVQKDFIISVKRWRFDAKSDNGWYLESDKVTIYGYEGRKSIQLADIGVVPLKSLPAEEQRSLSDRMIARGRLYLEMSQIKIGCWDYNGPSCCKPHYGNQRLRKTQESSFDKLSPWMRRNSVVSVLSLCLRCVVHDDR</sequence>
<dbReference type="Proteomes" id="UP000434172">
    <property type="component" value="Unassembled WGS sequence"/>
</dbReference>
<dbReference type="OrthoDB" id="5101372at2759"/>
<keyword evidence="2" id="KW-1185">Reference proteome</keyword>
<dbReference type="EMBL" id="WOWK01000049">
    <property type="protein sequence ID" value="KAF0323795.1"/>
    <property type="molecule type" value="Genomic_DNA"/>
</dbReference>
<proteinExistence type="predicted"/>
<accession>A0A8H3WCQ4</accession>
<gene>
    <name evidence="1" type="ORF">GQ607_009004</name>
</gene>
<dbReference type="AlphaFoldDB" id="A0A8H3WCQ4"/>
<evidence type="ECO:0000313" key="1">
    <source>
        <dbReference type="EMBL" id="KAF0323795.1"/>
    </source>
</evidence>
<comment type="caution">
    <text evidence="1">The sequence shown here is derived from an EMBL/GenBank/DDBJ whole genome shotgun (WGS) entry which is preliminary data.</text>
</comment>
<protein>
    <submittedName>
        <fullName evidence="1">Uncharacterized protein</fullName>
    </submittedName>
</protein>
<organism evidence="1 2">
    <name type="scientific">Colletotrichum asianum</name>
    <dbReference type="NCBI Taxonomy" id="702518"/>
    <lineage>
        <taxon>Eukaryota</taxon>
        <taxon>Fungi</taxon>
        <taxon>Dikarya</taxon>
        <taxon>Ascomycota</taxon>
        <taxon>Pezizomycotina</taxon>
        <taxon>Sordariomycetes</taxon>
        <taxon>Hypocreomycetidae</taxon>
        <taxon>Glomerellales</taxon>
        <taxon>Glomerellaceae</taxon>
        <taxon>Colletotrichum</taxon>
        <taxon>Colletotrichum gloeosporioides species complex</taxon>
    </lineage>
</organism>
<evidence type="ECO:0000313" key="2">
    <source>
        <dbReference type="Proteomes" id="UP000434172"/>
    </source>
</evidence>